<proteinExistence type="predicted"/>
<evidence type="ECO:0000313" key="2">
    <source>
        <dbReference type="EMBL" id="KAJ7699542.1"/>
    </source>
</evidence>
<feature type="compositionally biased region" description="Basic and acidic residues" evidence="1">
    <location>
        <begin position="106"/>
        <end position="123"/>
    </location>
</feature>
<sequence>MGLCTSYVAQFHELLPHIDFSNMTKLDQFKEGLKTSVRDLLCGVHPKSVMFDEYIKLAIEFDNDLYEDELNSRKHAHSSRLTAVAIPQTYPAPSTTSTEVVPMEVDTVKFRRPLTQDETDRRGFGGSSSSCRSSRDRKFKPDDARRRDADQR</sequence>
<protein>
    <recommendedName>
        <fullName evidence="4">Gag protein</fullName>
    </recommendedName>
</protein>
<gene>
    <name evidence="2" type="ORF">B0H17DRAFT_1158148</name>
</gene>
<evidence type="ECO:0008006" key="4">
    <source>
        <dbReference type="Google" id="ProtNLM"/>
    </source>
</evidence>
<accession>A0AAD7DUW3</accession>
<comment type="caution">
    <text evidence="2">The sequence shown here is derived from an EMBL/GenBank/DDBJ whole genome shotgun (WGS) entry which is preliminary data.</text>
</comment>
<organism evidence="2 3">
    <name type="scientific">Mycena rosella</name>
    <name type="common">Pink bonnet</name>
    <name type="synonym">Agaricus rosellus</name>
    <dbReference type="NCBI Taxonomy" id="1033263"/>
    <lineage>
        <taxon>Eukaryota</taxon>
        <taxon>Fungi</taxon>
        <taxon>Dikarya</taxon>
        <taxon>Basidiomycota</taxon>
        <taxon>Agaricomycotina</taxon>
        <taxon>Agaricomycetes</taxon>
        <taxon>Agaricomycetidae</taxon>
        <taxon>Agaricales</taxon>
        <taxon>Marasmiineae</taxon>
        <taxon>Mycenaceae</taxon>
        <taxon>Mycena</taxon>
    </lineage>
</organism>
<dbReference type="EMBL" id="JARKIE010000022">
    <property type="protein sequence ID" value="KAJ7699542.1"/>
    <property type="molecule type" value="Genomic_DNA"/>
</dbReference>
<feature type="compositionally biased region" description="Basic and acidic residues" evidence="1">
    <location>
        <begin position="133"/>
        <end position="152"/>
    </location>
</feature>
<feature type="region of interest" description="Disordered" evidence="1">
    <location>
        <begin position="88"/>
        <end position="152"/>
    </location>
</feature>
<dbReference type="Proteomes" id="UP001221757">
    <property type="component" value="Unassembled WGS sequence"/>
</dbReference>
<name>A0AAD7DUW3_MYCRO</name>
<keyword evidence="3" id="KW-1185">Reference proteome</keyword>
<reference evidence="2" key="1">
    <citation type="submission" date="2023-03" db="EMBL/GenBank/DDBJ databases">
        <title>Massive genome expansion in bonnet fungi (Mycena s.s.) driven by repeated elements and novel gene families across ecological guilds.</title>
        <authorList>
            <consortium name="Lawrence Berkeley National Laboratory"/>
            <person name="Harder C.B."/>
            <person name="Miyauchi S."/>
            <person name="Viragh M."/>
            <person name="Kuo A."/>
            <person name="Thoen E."/>
            <person name="Andreopoulos B."/>
            <person name="Lu D."/>
            <person name="Skrede I."/>
            <person name="Drula E."/>
            <person name="Henrissat B."/>
            <person name="Morin E."/>
            <person name="Kohler A."/>
            <person name="Barry K."/>
            <person name="LaButti K."/>
            <person name="Morin E."/>
            <person name="Salamov A."/>
            <person name="Lipzen A."/>
            <person name="Mereny Z."/>
            <person name="Hegedus B."/>
            <person name="Baldrian P."/>
            <person name="Stursova M."/>
            <person name="Weitz H."/>
            <person name="Taylor A."/>
            <person name="Grigoriev I.V."/>
            <person name="Nagy L.G."/>
            <person name="Martin F."/>
            <person name="Kauserud H."/>
        </authorList>
    </citation>
    <scope>NUCLEOTIDE SEQUENCE</scope>
    <source>
        <strain evidence="2">CBHHK067</strain>
    </source>
</reference>
<evidence type="ECO:0000313" key="3">
    <source>
        <dbReference type="Proteomes" id="UP001221757"/>
    </source>
</evidence>
<dbReference type="AlphaFoldDB" id="A0AAD7DUW3"/>
<evidence type="ECO:0000256" key="1">
    <source>
        <dbReference type="SAM" id="MobiDB-lite"/>
    </source>
</evidence>